<evidence type="ECO:0000313" key="1">
    <source>
        <dbReference type="EMBL" id="QOI11496.1"/>
    </source>
</evidence>
<dbReference type="EMBL" id="MN510773">
    <property type="protein sequence ID" value="QOI11496.1"/>
    <property type="molecule type" value="Viral_cRNA"/>
</dbReference>
<reference evidence="1" key="1">
    <citation type="submission" date="2019-09" db="EMBL/GenBank/DDBJ databases">
        <authorList>
            <person name="Hierweger M.M."/>
            <person name="Koch M.C."/>
            <person name="Rupp M."/>
            <person name="Schmidt-Posthaus H."/>
            <person name="Seuberlich T."/>
        </authorList>
    </citation>
    <scope>NUCLEOTIDE SEQUENCE</scope>
    <source>
        <strain evidence="1">OBLV CH17</strain>
    </source>
</reference>
<sequence>MVHACLVLLLVLNAIPGVRVDNRALGLSSSGDYDFPNHDYSYRQLIFKSVSFVSCNQTEVTSSLHSFRSYIGCPPNHVAHSIRDLGLCVPPFHGHPPHFGCGKQPRASACNARIKQHEEVTTPWATNQGWLSMRLSPSLSLSVSQIHNSMRLIFSNNSHPTCRIHLLGEARATGAYAAEVITNRVYTNLTEYRDVNKTIWLSRSHICYKELKLSWGKLYSWCVVDSYRYVSAQGHLWLSVYSKRVVPFKAWDSSCQAVQCGDQACGCLIWSDPLKMLCVSGEVRLCAGMIHRLISPEGWMVGSSCLNCERVLPSMFVD</sequence>
<dbReference type="KEGG" id="vg:80538669"/>
<dbReference type="Proteomes" id="UP000830451">
    <property type="component" value="Segment"/>
</dbReference>
<dbReference type="GeneID" id="80538669"/>
<keyword evidence="2" id="KW-1185">Reference proteome</keyword>
<protein>
    <submittedName>
        <fullName evidence="1">Uncharacterized protein</fullName>
    </submittedName>
</protein>
<proteinExistence type="predicted"/>
<accession>A0A974MYB5</accession>
<evidence type="ECO:0000313" key="2">
    <source>
        <dbReference type="Proteomes" id="UP000830451"/>
    </source>
</evidence>
<organism evidence="1 2">
    <name type="scientific">Oberland virus</name>
    <dbReference type="NCBI Taxonomy" id="2675849"/>
    <lineage>
        <taxon>Viruses</taxon>
        <taxon>Riboviria</taxon>
        <taxon>Orthornavirae</taxon>
        <taxon>Negarnaviricota</taxon>
        <taxon>Haploviricotina</taxon>
        <taxon>Monjiviricetes</taxon>
        <taxon>Mononegavirales</taxon>
        <taxon>Filoviridae</taxon>
        <taxon>Oblavirus</taxon>
        <taxon>Oblavirus percae</taxon>
    </lineage>
</organism>
<dbReference type="RefSeq" id="YP_010800197.1">
    <property type="nucleotide sequence ID" value="NC_076735.1"/>
</dbReference>
<name>A0A974MYB5_9MONO</name>